<sequence length="190" mass="22161">MDKNTQKPTQLTTQLISQLMTQDSLRLQALESVRVLDLPDGYIAAGFVRNLVWDHLHHKALPSPLNDIDVIYFDLDESHINKYKDYQQALNIMMPEVNWQVRNQTLMHSRNGDQPYKSSLHAMSYWPEKETAVAIRKLPSGDFECITAFGFESLFNLQLTHNPKREKSVFEQRIKSKAWLKHWPKLTLTP</sequence>
<dbReference type="PANTHER" id="PTHR39166">
    <property type="entry name" value="BLL1166 PROTEIN"/>
    <property type="match status" value="1"/>
</dbReference>
<evidence type="ECO:0000313" key="2">
    <source>
        <dbReference type="Proteomes" id="UP000029868"/>
    </source>
</evidence>
<dbReference type="Proteomes" id="UP000029868">
    <property type="component" value="Unassembled WGS sequence"/>
</dbReference>
<dbReference type="InterPro" id="IPR009267">
    <property type="entry name" value="NTP_transf_6"/>
</dbReference>
<comment type="caution">
    <text evidence="1">The sequence shown here is derived from an EMBL/GenBank/DDBJ whole genome shotgun (WGS) entry which is preliminary data.</text>
</comment>
<protein>
    <recommendedName>
        <fullName evidence="3">Nitrate reductase</fullName>
    </recommendedName>
</protein>
<dbReference type="AlphaFoldDB" id="A0A099KQ28"/>
<organism evidence="1 2">
    <name type="scientific">Colwellia psychrerythraea</name>
    <name type="common">Vibrio psychroerythus</name>
    <dbReference type="NCBI Taxonomy" id="28229"/>
    <lineage>
        <taxon>Bacteria</taxon>
        <taxon>Pseudomonadati</taxon>
        <taxon>Pseudomonadota</taxon>
        <taxon>Gammaproteobacteria</taxon>
        <taxon>Alteromonadales</taxon>
        <taxon>Colwelliaceae</taxon>
        <taxon>Colwellia</taxon>
    </lineage>
</organism>
<dbReference type="RefSeq" id="WP_052093779.1">
    <property type="nucleotide sequence ID" value="NZ_JQEC01000040.1"/>
</dbReference>
<dbReference type="PANTHER" id="PTHR39166:SF1">
    <property type="entry name" value="BLL1166 PROTEIN"/>
    <property type="match status" value="1"/>
</dbReference>
<evidence type="ECO:0000313" key="1">
    <source>
        <dbReference type="EMBL" id="KGJ91738.1"/>
    </source>
</evidence>
<dbReference type="Pfam" id="PF06042">
    <property type="entry name" value="NTP_transf_6"/>
    <property type="match status" value="1"/>
</dbReference>
<proteinExistence type="predicted"/>
<evidence type="ECO:0008006" key="3">
    <source>
        <dbReference type="Google" id="ProtNLM"/>
    </source>
</evidence>
<dbReference type="OrthoDB" id="9805247at2"/>
<name>A0A099KQ28_COLPS</name>
<dbReference type="EMBL" id="JQEC01000040">
    <property type="protein sequence ID" value="KGJ91738.1"/>
    <property type="molecule type" value="Genomic_DNA"/>
</dbReference>
<gene>
    <name evidence="1" type="ORF">GAB14E_3220</name>
</gene>
<accession>A0A099KQ28</accession>
<reference evidence="1 2" key="1">
    <citation type="submission" date="2014-08" db="EMBL/GenBank/DDBJ databases">
        <title>Genomic and Phenotypic Diversity of Colwellia psychrerythraea strains from Disparate Marine Basins.</title>
        <authorList>
            <person name="Techtmann S.M."/>
            <person name="Stelling S.C."/>
            <person name="Utturkar S.M."/>
            <person name="Alshibli N."/>
            <person name="Harris A."/>
            <person name="Brown S.D."/>
            <person name="Hazen T.C."/>
        </authorList>
    </citation>
    <scope>NUCLEOTIDE SEQUENCE [LARGE SCALE GENOMIC DNA]</scope>
    <source>
        <strain evidence="1 2">GAB14E</strain>
    </source>
</reference>
<dbReference type="PATRIC" id="fig|28229.3.peg.2940"/>